<organism evidence="2 3">
    <name type="scientific">Hericium alpestre</name>
    <dbReference type="NCBI Taxonomy" id="135208"/>
    <lineage>
        <taxon>Eukaryota</taxon>
        <taxon>Fungi</taxon>
        <taxon>Dikarya</taxon>
        <taxon>Basidiomycota</taxon>
        <taxon>Agaricomycotina</taxon>
        <taxon>Agaricomycetes</taxon>
        <taxon>Russulales</taxon>
        <taxon>Hericiaceae</taxon>
        <taxon>Hericium</taxon>
    </lineage>
</organism>
<sequence>VRELWPHVALDRDEVGAAEREWVLEAEKLVEMFRETRMLFLTTRQNNPFGGMFPAKRRGRKKTAEAEEEEMASRLQLDLGTSSFFPQSSAVTVFRTISFDDWLELFMQYAFLLTRRGQYDVADEVLRHILFSNAYLSRSYQDKIRLALIAIAIHEKQWPAVVEQYRKLTIAYQFNNEPLRLLAACLASGFRSTDAFIVSTLQKHLLREIRLSDAAVKSKDNLRWSGRRWAMASGGGSKEDANEEEEGPAEELEKRQVAMPDVPTKNNPIMVTMYGHIALAAKSYQTAIFYLLHGYDYFKDDPLICLSLAIAYMGRAMQRQADNRHHFIAQAMAFLSQYREMRKDDPGGMDEVEFNFVGLHSLAVKHYERVLEMAEARTKTNPNDMGLAKEAAYNLSLIFVMTGATPLAESLYRRWLSL</sequence>
<comment type="caution">
    <text evidence="2">The sequence shown here is derived from an EMBL/GenBank/DDBJ whole genome shotgun (WGS) entry which is preliminary data.</text>
</comment>
<dbReference type="SUPFAM" id="SSF48452">
    <property type="entry name" value="TPR-like"/>
    <property type="match status" value="1"/>
</dbReference>
<evidence type="ECO:0000313" key="2">
    <source>
        <dbReference type="EMBL" id="TFY79029.1"/>
    </source>
</evidence>
<reference evidence="2 3" key="1">
    <citation type="submission" date="2019-02" db="EMBL/GenBank/DDBJ databases">
        <title>Genome sequencing of the rare red list fungi Hericium alpestre (H. flagellum).</title>
        <authorList>
            <person name="Buettner E."/>
            <person name="Kellner H."/>
        </authorList>
    </citation>
    <scope>NUCLEOTIDE SEQUENCE [LARGE SCALE GENOMIC DNA]</scope>
    <source>
        <strain evidence="2 3">DSM 108284</strain>
    </source>
</reference>
<accession>A0A4Y9ZZS3</accession>
<dbReference type="PANTHER" id="PTHR23082">
    <property type="entry name" value="TRANSCRIPTION INITIATION FACTOR IIIC TFIIIC , POLYPEPTIDE 3-RELATED"/>
    <property type="match status" value="1"/>
</dbReference>
<dbReference type="GO" id="GO:0000127">
    <property type="term" value="C:transcription factor TFIIIC complex"/>
    <property type="evidence" value="ECO:0007669"/>
    <property type="project" value="TreeGrafter"/>
</dbReference>
<dbReference type="GO" id="GO:0006383">
    <property type="term" value="P:transcription by RNA polymerase III"/>
    <property type="evidence" value="ECO:0007669"/>
    <property type="project" value="InterPro"/>
</dbReference>
<dbReference type="Gene3D" id="1.25.40.10">
    <property type="entry name" value="Tetratricopeptide repeat domain"/>
    <property type="match status" value="1"/>
</dbReference>
<feature type="region of interest" description="Disordered" evidence="1">
    <location>
        <begin position="232"/>
        <end position="259"/>
    </location>
</feature>
<dbReference type="STRING" id="135208.A0A4Y9ZZS3"/>
<dbReference type="AlphaFoldDB" id="A0A4Y9ZZS3"/>
<dbReference type="PANTHER" id="PTHR23082:SF0">
    <property type="entry name" value="GENERAL TRANSCRIPTION FACTOR 3C POLYPEPTIDE 3"/>
    <property type="match status" value="1"/>
</dbReference>
<dbReference type="InterPro" id="IPR039340">
    <property type="entry name" value="Tfc4/TFIIIC-102/Sfc4"/>
</dbReference>
<keyword evidence="3" id="KW-1185">Reference proteome</keyword>
<protein>
    <submittedName>
        <fullName evidence="2">Uncharacterized protein</fullName>
    </submittedName>
</protein>
<evidence type="ECO:0000256" key="1">
    <source>
        <dbReference type="SAM" id="MobiDB-lite"/>
    </source>
</evidence>
<feature type="non-terminal residue" evidence="2">
    <location>
        <position position="1"/>
    </location>
</feature>
<gene>
    <name evidence="2" type="ORF">EWM64_g4983</name>
</gene>
<dbReference type="EMBL" id="SFCI01000573">
    <property type="protein sequence ID" value="TFY79029.1"/>
    <property type="molecule type" value="Genomic_DNA"/>
</dbReference>
<feature type="compositionally biased region" description="Acidic residues" evidence="1">
    <location>
        <begin position="241"/>
        <end position="250"/>
    </location>
</feature>
<dbReference type="Proteomes" id="UP000298061">
    <property type="component" value="Unassembled WGS sequence"/>
</dbReference>
<proteinExistence type="predicted"/>
<evidence type="ECO:0000313" key="3">
    <source>
        <dbReference type="Proteomes" id="UP000298061"/>
    </source>
</evidence>
<name>A0A4Y9ZZS3_9AGAM</name>
<dbReference type="InterPro" id="IPR011990">
    <property type="entry name" value="TPR-like_helical_dom_sf"/>
</dbReference>
<dbReference type="OrthoDB" id="9991317at2759"/>